<reference evidence="1" key="3">
    <citation type="submission" date="2025-09" db="UniProtKB">
        <authorList>
            <consortium name="Ensembl"/>
        </authorList>
    </citation>
    <scope>IDENTIFICATION</scope>
</reference>
<evidence type="ECO:0000313" key="2">
    <source>
        <dbReference type="Proteomes" id="UP000233100"/>
    </source>
</evidence>
<sequence length="105" mass="11122">MISAHCNLCLLGSCNSPASASKVAEITGAHHHARLTFVFCNFCILVVSQLKMGFPHVGQAGLELLTSGDPPTSASQSAGITVMSHRAWPDPPFLYLPAINTEALF</sequence>
<reference evidence="1" key="2">
    <citation type="submission" date="2025-08" db="UniProtKB">
        <authorList>
            <consortium name="Ensembl"/>
        </authorList>
    </citation>
    <scope>IDENTIFICATION</scope>
</reference>
<dbReference type="PRINTS" id="PR02045">
    <property type="entry name" value="F138DOMAIN"/>
</dbReference>
<dbReference type="AlphaFoldDB" id="A0A7N9CSU6"/>
<keyword evidence="2" id="KW-1185">Reference proteome</keyword>
<name>A0A7N9CSU6_MACFA</name>
<dbReference type="Ensembl" id="ENSMFAT00000100041.1">
    <property type="protein sequence ID" value="ENSMFAP00000056106.1"/>
    <property type="gene ID" value="ENSMFAG00000064382.1"/>
</dbReference>
<dbReference type="Proteomes" id="UP000233100">
    <property type="component" value="Chromosome 4"/>
</dbReference>
<protein>
    <submittedName>
        <fullName evidence="1">Uncharacterized protein</fullName>
    </submittedName>
</protein>
<organism evidence="1 2">
    <name type="scientific">Macaca fascicularis</name>
    <name type="common">Crab-eating macaque</name>
    <name type="synonym">Cynomolgus monkey</name>
    <dbReference type="NCBI Taxonomy" id="9541"/>
    <lineage>
        <taxon>Eukaryota</taxon>
        <taxon>Metazoa</taxon>
        <taxon>Chordata</taxon>
        <taxon>Craniata</taxon>
        <taxon>Vertebrata</taxon>
        <taxon>Euteleostomi</taxon>
        <taxon>Mammalia</taxon>
        <taxon>Eutheria</taxon>
        <taxon>Euarchontoglires</taxon>
        <taxon>Primates</taxon>
        <taxon>Haplorrhini</taxon>
        <taxon>Catarrhini</taxon>
        <taxon>Cercopithecidae</taxon>
        <taxon>Cercopithecinae</taxon>
        <taxon>Macaca</taxon>
    </lineage>
</organism>
<dbReference type="GeneTree" id="ENSGT01120000271815"/>
<dbReference type="PANTHER" id="PTHR12138">
    <property type="entry name" value="PRIMATE-EXPANDED PROTEIN FAMILY"/>
    <property type="match status" value="1"/>
</dbReference>
<reference evidence="1 2" key="1">
    <citation type="submission" date="2013-03" db="EMBL/GenBank/DDBJ databases">
        <authorList>
            <person name="Warren W."/>
            <person name="Wilson R.K."/>
        </authorList>
    </citation>
    <scope>NUCLEOTIDE SEQUENCE</scope>
</reference>
<dbReference type="PANTHER" id="PTHR12138:SF162">
    <property type="entry name" value="CHROMOSOME UNDETERMINED SCAFFOLD_275, WHOLE GENOME SHOTGUN SEQUENCE"/>
    <property type="match status" value="1"/>
</dbReference>
<accession>A0A7N9CSU6</accession>
<evidence type="ECO:0000313" key="1">
    <source>
        <dbReference type="Ensembl" id="ENSMFAP00000056106.1"/>
    </source>
</evidence>
<proteinExistence type="predicted"/>